<comment type="caution">
    <text evidence="2">The sequence shown here is derived from an EMBL/GenBank/DDBJ whole genome shotgun (WGS) entry which is preliminary data.</text>
</comment>
<gene>
    <name evidence="2" type="ORF">DWV78_09295</name>
</gene>
<dbReference type="Proteomes" id="UP000286581">
    <property type="component" value="Unassembled WGS sequence"/>
</dbReference>
<evidence type="ECO:0000313" key="2">
    <source>
        <dbReference type="EMBL" id="RGW39535.1"/>
    </source>
</evidence>
<name>A0A413BFM6_9FIRM</name>
<reference evidence="2 3" key="1">
    <citation type="submission" date="2018-08" db="EMBL/GenBank/DDBJ databases">
        <title>A genome reference for cultivated species of the human gut microbiota.</title>
        <authorList>
            <person name="Zou Y."/>
            <person name="Xue W."/>
            <person name="Luo G."/>
        </authorList>
    </citation>
    <scope>NUCLEOTIDE SEQUENCE [LARGE SCALE GENOMIC DNA]</scope>
    <source>
        <strain evidence="2 3">AF12-8</strain>
    </source>
</reference>
<evidence type="ECO:0000256" key="1">
    <source>
        <dbReference type="SAM" id="MobiDB-lite"/>
    </source>
</evidence>
<accession>A0A413BFM6</accession>
<protein>
    <submittedName>
        <fullName evidence="2">Uncharacterized protein</fullName>
    </submittedName>
</protein>
<evidence type="ECO:0000313" key="3">
    <source>
        <dbReference type="Proteomes" id="UP000286581"/>
    </source>
</evidence>
<dbReference type="EMBL" id="QSAE01000026">
    <property type="protein sequence ID" value="RGW39535.1"/>
    <property type="molecule type" value="Genomic_DNA"/>
</dbReference>
<organism evidence="2 3">
    <name type="scientific">Agathobacter rectalis</name>
    <dbReference type="NCBI Taxonomy" id="39491"/>
    <lineage>
        <taxon>Bacteria</taxon>
        <taxon>Bacillati</taxon>
        <taxon>Bacillota</taxon>
        <taxon>Clostridia</taxon>
        <taxon>Lachnospirales</taxon>
        <taxon>Lachnospiraceae</taxon>
        <taxon>Agathobacter</taxon>
    </lineage>
</organism>
<feature type="region of interest" description="Disordered" evidence="1">
    <location>
        <begin position="184"/>
        <end position="208"/>
    </location>
</feature>
<proteinExistence type="predicted"/>
<sequence length="208" mass="23281">MKEVTGVIIFTHRMNAYWAQKFGEAGEDGNINKSPDCSSMDGKQGVNRETGEIRTCDTCPYNQFGSDGKGKACKNMRRLYIMMNNRPDIYLLTVPPTSIKDVNKALKKIMGQQHIPYSRMIVTFKLNVVENADKIKYSKVTLEKTGLLPEALYKTTAELRKAMKQSYESVAITTDDYKEAAPMEATPEVGPDGFMQAGDIQDGELPFD</sequence>
<dbReference type="AlphaFoldDB" id="A0A413BFM6"/>